<dbReference type="PANTHER" id="PTHR14969">
    <property type="entry name" value="SPHINGOSINE-1-PHOSPHATE PHOSPHOHYDROLASE"/>
    <property type="match status" value="1"/>
</dbReference>
<keyword evidence="10" id="KW-1185">Reference proteome</keyword>
<keyword evidence="6 7" id="KW-0472">Membrane</keyword>
<feature type="transmembrane region" description="Helical" evidence="7">
    <location>
        <begin position="57"/>
        <end position="78"/>
    </location>
</feature>
<dbReference type="Gene3D" id="1.20.144.10">
    <property type="entry name" value="Phosphatidic acid phosphatase type 2/haloperoxidase"/>
    <property type="match status" value="1"/>
</dbReference>
<dbReference type="GO" id="GO:0016787">
    <property type="term" value="F:hydrolase activity"/>
    <property type="evidence" value="ECO:0007669"/>
    <property type="project" value="UniProtKB-KW"/>
</dbReference>
<evidence type="ECO:0000256" key="3">
    <source>
        <dbReference type="ARBA" id="ARBA00022692"/>
    </source>
</evidence>
<dbReference type="SMART" id="SM00014">
    <property type="entry name" value="acidPPc"/>
    <property type="match status" value="1"/>
</dbReference>
<dbReference type="InterPro" id="IPR000326">
    <property type="entry name" value="PAP2/HPO"/>
</dbReference>
<evidence type="ECO:0000256" key="4">
    <source>
        <dbReference type="ARBA" id="ARBA00022801"/>
    </source>
</evidence>
<evidence type="ECO:0000256" key="2">
    <source>
        <dbReference type="ARBA" id="ARBA00022475"/>
    </source>
</evidence>
<dbReference type="OrthoDB" id="5243958at2"/>
<feature type="domain" description="Phosphatidic acid phosphatase type 2/haloperoxidase" evidence="8">
    <location>
        <begin position="86"/>
        <end position="197"/>
    </location>
</feature>
<dbReference type="PANTHER" id="PTHR14969:SF62">
    <property type="entry name" value="DECAPRENYLPHOSPHORYL-5-PHOSPHORIBOSE PHOSPHATASE RV3807C-RELATED"/>
    <property type="match status" value="1"/>
</dbReference>
<comment type="caution">
    <text evidence="9">The sequence shown here is derived from an EMBL/GenBank/DDBJ whole genome shotgun (WGS) entry which is preliminary data.</text>
</comment>
<feature type="transmembrane region" description="Helical" evidence="7">
    <location>
        <begin position="182"/>
        <end position="204"/>
    </location>
</feature>
<comment type="subcellular location">
    <subcellularLocation>
        <location evidence="1">Cell membrane</location>
        <topology evidence="1">Multi-pass membrane protein</topology>
    </subcellularLocation>
</comment>
<dbReference type="GO" id="GO:0005886">
    <property type="term" value="C:plasma membrane"/>
    <property type="evidence" value="ECO:0007669"/>
    <property type="project" value="UniProtKB-SubCell"/>
</dbReference>
<dbReference type="InterPro" id="IPR036938">
    <property type="entry name" value="PAP2/HPO_sf"/>
</dbReference>
<proteinExistence type="predicted"/>
<dbReference type="Pfam" id="PF01569">
    <property type="entry name" value="PAP2"/>
    <property type="match status" value="1"/>
</dbReference>
<keyword evidence="2" id="KW-1003">Cell membrane</keyword>
<name>A0A4R4RLQ8_9ACTN</name>
<evidence type="ECO:0000313" key="10">
    <source>
        <dbReference type="Proteomes" id="UP000295621"/>
    </source>
</evidence>
<evidence type="ECO:0000256" key="1">
    <source>
        <dbReference type="ARBA" id="ARBA00004651"/>
    </source>
</evidence>
<evidence type="ECO:0000256" key="5">
    <source>
        <dbReference type="ARBA" id="ARBA00022989"/>
    </source>
</evidence>
<evidence type="ECO:0000259" key="8">
    <source>
        <dbReference type="SMART" id="SM00014"/>
    </source>
</evidence>
<sequence>MTHAVIDTTTRRRAAAVAAGLATFSATTSLAHDDLYRTVAGTAADAPSPLRALVDLVAGQGLLVLVATAVLVALSTAVRGERDRFLLTVAAGIGTVLSYGASELLKATVTAERPCMTAGVDIVLGCPPHGDWSWPSNHATIAAALATACLLVAPRLWPLVVPAAAAVAVARVAGGVHYPHDVLAWAALGVAVTAAAGVLAPRWVSVYRRSSGRR</sequence>
<dbReference type="AlphaFoldDB" id="A0A4R4RLQ8"/>
<accession>A0A4R4RLQ8</accession>
<dbReference type="RefSeq" id="WP_131983615.1">
    <property type="nucleotide sequence ID" value="NZ_SMKL01000029.1"/>
</dbReference>
<evidence type="ECO:0000256" key="7">
    <source>
        <dbReference type="SAM" id="Phobius"/>
    </source>
</evidence>
<keyword evidence="5 7" id="KW-1133">Transmembrane helix</keyword>
<dbReference type="Proteomes" id="UP000295621">
    <property type="component" value="Unassembled WGS sequence"/>
</dbReference>
<protein>
    <submittedName>
        <fullName evidence="9">Phosphatase PAP2 family protein</fullName>
    </submittedName>
</protein>
<evidence type="ECO:0000256" key="6">
    <source>
        <dbReference type="ARBA" id="ARBA00023136"/>
    </source>
</evidence>
<evidence type="ECO:0000313" key="9">
    <source>
        <dbReference type="EMBL" id="TDC50577.1"/>
    </source>
</evidence>
<dbReference type="EMBL" id="SMKL01000029">
    <property type="protein sequence ID" value="TDC50577.1"/>
    <property type="molecule type" value="Genomic_DNA"/>
</dbReference>
<dbReference type="SUPFAM" id="SSF48317">
    <property type="entry name" value="Acid phosphatase/Vanadium-dependent haloperoxidase"/>
    <property type="match status" value="1"/>
</dbReference>
<keyword evidence="4" id="KW-0378">Hydrolase</keyword>
<organism evidence="9 10">
    <name type="scientific">Jiangella ureilytica</name>
    <dbReference type="NCBI Taxonomy" id="2530374"/>
    <lineage>
        <taxon>Bacteria</taxon>
        <taxon>Bacillati</taxon>
        <taxon>Actinomycetota</taxon>
        <taxon>Actinomycetes</taxon>
        <taxon>Jiangellales</taxon>
        <taxon>Jiangellaceae</taxon>
        <taxon>Jiangella</taxon>
    </lineage>
</organism>
<gene>
    <name evidence="9" type="ORF">E1212_14480</name>
</gene>
<reference evidence="9 10" key="1">
    <citation type="submission" date="2019-02" db="EMBL/GenBank/DDBJ databases">
        <title>Draft genome sequences of novel Actinobacteria.</title>
        <authorList>
            <person name="Sahin N."/>
            <person name="Ay H."/>
            <person name="Saygin H."/>
        </authorList>
    </citation>
    <scope>NUCLEOTIDE SEQUENCE [LARGE SCALE GENOMIC DNA]</scope>
    <source>
        <strain evidence="9 10">KC603</strain>
    </source>
</reference>
<keyword evidence="3 7" id="KW-0812">Transmembrane</keyword>
<feature type="transmembrane region" description="Helical" evidence="7">
    <location>
        <begin position="85"/>
        <end position="102"/>
    </location>
</feature>